<dbReference type="Proteomes" id="UP000593568">
    <property type="component" value="Unassembled WGS sequence"/>
</dbReference>
<accession>A0A7J9DAQ2</accession>
<keyword evidence="2" id="KW-1185">Reference proteome</keyword>
<evidence type="ECO:0008006" key="3">
    <source>
        <dbReference type="Google" id="ProtNLM"/>
    </source>
</evidence>
<sequence length="73" mass="7900">NPKAKSATIFVDLVEVSIEAAIANATSIDIIAAMDAPVNCEDQFKNVKYASHFNQIKTQSESDDATKRSSPSR</sequence>
<evidence type="ECO:0000313" key="1">
    <source>
        <dbReference type="EMBL" id="MBA0757803.1"/>
    </source>
</evidence>
<protein>
    <recommendedName>
        <fullName evidence="3">Pectinesterase inhibitor domain-containing protein</fullName>
    </recommendedName>
</protein>
<organism evidence="1 2">
    <name type="scientific">Gossypium trilobum</name>
    <dbReference type="NCBI Taxonomy" id="34281"/>
    <lineage>
        <taxon>Eukaryota</taxon>
        <taxon>Viridiplantae</taxon>
        <taxon>Streptophyta</taxon>
        <taxon>Embryophyta</taxon>
        <taxon>Tracheophyta</taxon>
        <taxon>Spermatophyta</taxon>
        <taxon>Magnoliopsida</taxon>
        <taxon>eudicotyledons</taxon>
        <taxon>Gunneridae</taxon>
        <taxon>Pentapetalae</taxon>
        <taxon>rosids</taxon>
        <taxon>malvids</taxon>
        <taxon>Malvales</taxon>
        <taxon>Malvaceae</taxon>
        <taxon>Malvoideae</taxon>
        <taxon>Gossypium</taxon>
    </lineage>
</organism>
<comment type="caution">
    <text evidence="1">The sequence shown here is derived from an EMBL/GenBank/DDBJ whole genome shotgun (WGS) entry which is preliminary data.</text>
</comment>
<evidence type="ECO:0000313" key="2">
    <source>
        <dbReference type="Proteomes" id="UP000593568"/>
    </source>
</evidence>
<proteinExistence type="predicted"/>
<reference evidence="1 2" key="1">
    <citation type="journal article" date="2019" name="Genome Biol. Evol.">
        <title>Insights into the evolution of the New World diploid cottons (Gossypium, subgenus Houzingenia) based on genome sequencing.</title>
        <authorList>
            <person name="Grover C.E."/>
            <person name="Arick M.A. 2nd"/>
            <person name="Thrash A."/>
            <person name="Conover J.L."/>
            <person name="Sanders W.S."/>
            <person name="Peterson D.G."/>
            <person name="Frelichowski J.E."/>
            <person name="Scheffler J.A."/>
            <person name="Scheffler B.E."/>
            <person name="Wendel J.F."/>
        </authorList>
    </citation>
    <scope>NUCLEOTIDE SEQUENCE [LARGE SCALE GENOMIC DNA]</scope>
    <source>
        <strain evidence="1">8</strain>
        <tissue evidence="1">Leaf</tissue>
    </source>
</reference>
<dbReference type="AlphaFoldDB" id="A0A7J9DAQ2"/>
<gene>
    <name evidence="1" type="ORF">Gotri_020869</name>
</gene>
<name>A0A7J9DAQ2_9ROSI</name>
<dbReference type="EMBL" id="JABEZW010000001">
    <property type="protein sequence ID" value="MBA0757803.1"/>
    <property type="molecule type" value="Genomic_DNA"/>
</dbReference>
<feature type="non-terminal residue" evidence="1">
    <location>
        <position position="73"/>
    </location>
</feature>